<dbReference type="SMART" id="SM00420">
    <property type="entry name" value="HTH_DEOR"/>
    <property type="match status" value="1"/>
</dbReference>
<dbReference type="InterPro" id="IPR001034">
    <property type="entry name" value="DeoR_HTH"/>
</dbReference>
<dbReference type="PANTHER" id="PTHR30363:SF58">
    <property type="entry name" value="REGULATORY PROTEIN, DEOR FAMILY"/>
    <property type="match status" value="1"/>
</dbReference>
<dbReference type="Pfam" id="PF00455">
    <property type="entry name" value="DeoRC"/>
    <property type="match status" value="1"/>
</dbReference>
<evidence type="ECO:0000313" key="5">
    <source>
        <dbReference type="EMBL" id="PPC77300.1"/>
    </source>
</evidence>
<feature type="domain" description="HTH deoR-type" evidence="4">
    <location>
        <begin position="3"/>
        <end position="58"/>
    </location>
</feature>
<organism evidence="5 6">
    <name type="scientific">Proteobacteria bacterium 228</name>
    <dbReference type="NCBI Taxonomy" id="2083153"/>
    <lineage>
        <taxon>Bacteria</taxon>
        <taxon>Pseudomonadati</taxon>
        <taxon>Pseudomonadota</taxon>
    </lineage>
</organism>
<dbReference type="Gene3D" id="1.10.10.10">
    <property type="entry name" value="Winged helix-like DNA-binding domain superfamily/Winged helix DNA-binding domain"/>
    <property type="match status" value="1"/>
</dbReference>
<gene>
    <name evidence="5" type="ORF">C4K68_10520</name>
</gene>
<dbReference type="InterPro" id="IPR050313">
    <property type="entry name" value="Carb_Metab_HTH_regulators"/>
</dbReference>
<evidence type="ECO:0000259" key="4">
    <source>
        <dbReference type="PROSITE" id="PS51000"/>
    </source>
</evidence>
<dbReference type="InterPro" id="IPR036388">
    <property type="entry name" value="WH-like_DNA-bd_sf"/>
</dbReference>
<sequence>MIPAERQRKIIALLTQKEVISIAELTETLAVSHMTVRRDIQSLESQGRVVSVSGGVQLSRLITSEPSHKTKEGLEHHKKVSIGKAAAALIGPAARVYLDAGTTTLEIARHLCQRPDVMVVTNDFAIAALLTEFAECELYHTGGLVTRDNQSCVGALTARTLEQFNLDICFLSTASWDSRGVSTPSESKVPVKQAAMRAAQKSILVSDSSKYGQVGTFKVCALSELDAIVSDSDLSLSARSVVEQQGTTLHVVATETST</sequence>
<dbReference type="SMART" id="SM01134">
    <property type="entry name" value="DeoRC"/>
    <property type="match status" value="1"/>
</dbReference>
<evidence type="ECO:0000256" key="3">
    <source>
        <dbReference type="ARBA" id="ARBA00023163"/>
    </source>
</evidence>
<dbReference type="OrthoDB" id="5685843at2"/>
<evidence type="ECO:0000256" key="2">
    <source>
        <dbReference type="ARBA" id="ARBA00023125"/>
    </source>
</evidence>
<evidence type="ECO:0000313" key="6">
    <source>
        <dbReference type="Proteomes" id="UP000238196"/>
    </source>
</evidence>
<dbReference type="InterPro" id="IPR014036">
    <property type="entry name" value="DeoR-like_C"/>
</dbReference>
<dbReference type="InterPro" id="IPR036390">
    <property type="entry name" value="WH_DNA-bd_sf"/>
</dbReference>
<dbReference type="PRINTS" id="PR00037">
    <property type="entry name" value="HTHLACR"/>
</dbReference>
<dbReference type="PROSITE" id="PS51000">
    <property type="entry name" value="HTH_DEOR_2"/>
    <property type="match status" value="1"/>
</dbReference>
<evidence type="ECO:0000256" key="1">
    <source>
        <dbReference type="ARBA" id="ARBA00023015"/>
    </source>
</evidence>
<dbReference type="Proteomes" id="UP000238196">
    <property type="component" value="Unassembled WGS sequence"/>
</dbReference>
<keyword evidence="1" id="KW-0805">Transcription regulation</keyword>
<dbReference type="SUPFAM" id="SSF100950">
    <property type="entry name" value="NagB/RpiA/CoA transferase-like"/>
    <property type="match status" value="1"/>
</dbReference>
<keyword evidence="2" id="KW-0238">DNA-binding</keyword>
<dbReference type="GO" id="GO:0003700">
    <property type="term" value="F:DNA-binding transcription factor activity"/>
    <property type="evidence" value="ECO:0007669"/>
    <property type="project" value="InterPro"/>
</dbReference>
<accession>A0A2S5KRE6</accession>
<dbReference type="GO" id="GO:0003677">
    <property type="term" value="F:DNA binding"/>
    <property type="evidence" value="ECO:0007669"/>
    <property type="project" value="UniProtKB-KW"/>
</dbReference>
<keyword evidence="3" id="KW-0804">Transcription</keyword>
<proteinExistence type="predicted"/>
<dbReference type="PROSITE" id="PS00894">
    <property type="entry name" value="HTH_DEOR_1"/>
    <property type="match status" value="1"/>
</dbReference>
<protein>
    <submittedName>
        <fullName evidence="5">DeoR family transcriptional regulator</fullName>
    </submittedName>
</protein>
<name>A0A2S5KRE6_9PROT</name>
<dbReference type="PANTHER" id="PTHR30363">
    <property type="entry name" value="HTH-TYPE TRANSCRIPTIONAL REGULATOR SRLR-RELATED"/>
    <property type="match status" value="1"/>
</dbReference>
<dbReference type="Pfam" id="PF08220">
    <property type="entry name" value="HTH_DeoR"/>
    <property type="match status" value="1"/>
</dbReference>
<comment type="caution">
    <text evidence="5">The sequence shown here is derived from an EMBL/GenBank/DDBJ whole genome shotgun (WGS) entry which is preliminary data.</text>
</comment>
<dbReference type="SUPFAM" id="SSF46785">
    <property type="entry name" value="Winged helix' DNA-binding domain"/>
    <property type="match status" value="1"/>
</dbReference>
<dbReference type="InterPro" id="IPR037171">
    <property type="entry name" value="NagB/RpiA_transferase-like"/>
</dbReference>
<dbReference type="AlphaFoldDB" id="A0A2S5KRE6"/>
<dbReference type="EMBL" id="PRLP01000034">
    <property type="protein sequence ID" value="PPC77300.1"/>
    <property type="molecule type" value="Genomic_DNA"/>
</dbReference>
<dbReference type="InterPro" id="IPR018356">
    <property type="entry name" value="Tscrpt_reg_HTH_DeoR_CS"/>
</dbReference>
<reference evidence="5 6" key="1">
    <citation type="submission" date="2018-02" db="EMBL/GenBank/DDBJ databases">
        <title>novel marine gammaproteobacteria from coastal saline agro ecosystem.</title>
        <authorList>
            <person name="Krishnan R."/>
            <person name="Ramesh Kumar N."/>
        </authorList>
    </citation>
    <scope>NUCLEOTIDE SEQUENCE [LARGE SCALE GENOMIC DNA]</scope>
    <source>
        <strain evidence="5 6">228</strain>
    </source>
</reference>